<feature type="compositionally biased region" description="Acidic residues" evidence="1">
    <location>
        <begin position="402"/>
        <end position="424"/>
    </location>
</feature>
<dbReference type="EMBL" id="CP108482">
    <property type="protein sequence ID" value="WUS58530.1"/>
    <property type="molecule type" value="Genomic_DNA"/>
</dbReference>
<feature type="region of interest" description="Disordered" evidence="1">
    <location>
        <begin position="388"/>
        <end position="429"/>
    </location>
</feature>
<feature type="region of interest" description="Disordered" evidence="1">
    <location>
        <begin position="1"/>
        <end position="25"/>
    </location>
</feature>
<reference evidence="2 3" key="1">
    <citation type="submission" date="2022-10" db="EMBL/GenBank/DDBJ databases">
        <title>The complete genomes of actinobacterial strains from the NBC collection.</title>
        <authorList>
            <person name="Joergensen T.S."/>
            <person name="Alvarez Arevalo M."/>
            <person name="Sterndorff E.B."/>
            <person name="Faurdal D."/>
            <person name="Vuksanovic O."/>
            <person name="Mourched A.-S."/>
            <person name="Charusanti P."/>
            <person name="Shaw S."/>
            <person name="Blin K."/>
            <person name="Weber T."/>
        </authorList>
    </citation>
    <scope>NUCLEOTIDE SEQUENCE [LARGE SCALE GENOMIC DNA]</scope>
    <source>
        <strain evidence="2 3">NBC_01247</strain>
    </source>
</reference>
<proteinExistence type="predicted"/>
<accession>A0ABZ1WCV2</accession>
<protein>
    <recommendedName>
        <fullName evidence="4">PH domain-containing protein</fullName>
    </recommendedName>
</protein>
<organism evidence="2 3">
    <name type="scientific">Kitasatospora herbaricolor</name>
    <dbReference type="NCBI Taxonomy" id="68217"/>
    <lineage>
        <taxon>Bacteria</taxon>
        <taxon>Bacillati</taxon>
        <taxon>Actinomycetota</taxon>
        <taxon>Actinomycetes</taxon>
        <taxon>Kitasatosporales</taxon>
        <taxon>Streptomycetaceae</taxon>
        <taxon>Kitasatospora</taxon>
    </lineage>
</organism>
<evidence type="ECO:0000313" key="2">
    <source>
        <dbReference type="EMBL" id="WUS58530.1"/>
    </source>
</evidence>
<feature type="compositionally biased region" description="Basic and acidic residues" evidence="1">
    <location>
        <begin position="388"/>
        <end position="401"/>
    </location>
</feature>
<sequence>MPSPDMSGPGLPGPGGPSPALPAAPPLTSAAAARWRAARTSWPPERRRLDSRLLALVPVAFIVLATALEPVASACTPAQPCVQSWPSALATFSVVAEVVLLLARPRGLALVPVAVAAGLWYLPGGLENEVCRWTALAGQGFLAVVLIGAELGRRRARHQLDVLMGTPEPYPWTLAGVPSPVPPPARRGGRRLLGRLLVAAGVLLALTGLVRQAQSDHRADGAARVPGTVLSVDEASGTARIGYRLPAGDAARAEAAAGDAGRPAGGRPDHEFEADVLWSPLPVAGEAVPLLVDGGDWVRIEGQPYDPTDLAFAGALPALLGALLLGSASRWVRIRRGLGEPCAPALAVLVQPDGKGSLLVRPVDGDGTGEGRPLWRLRAAESYAWSERRGWREDEPRRGEDGEGAEGGEGYEEFEEEYSEEEAGEQPPAALPEHAAAVFEAVNRPVPAVLYRGPDGPYAQLLVRPGMAPDGPEPGWLAVVCREGVLAPRRGPRHRHYLEDELAVPALAARTIAAAPADGPPLPAQRWEMPLALRLAAGPLVALAMAALVDLLGSRSWGTGLVHPLLAGIPVFLAAAGALTWQAAIDGRGVAVVSGMTRRFVPWDQVNAAAVHRHRLAVQLTDGRELRIGSRPARLLSRHLGGPYDPEAVATAIATAAHRPARRPGAALRERLVSPQLLVNRAALTGYIVFVIARFAF</sequence>
<evidence type="ECO:0000313" key="3">
    <source>
        <dbReference type="Proteomes" id="UP001432014"/>
    </source>
</evidence>
<keyword evidence="3" id="KW-1185">Reference proteome</keyword>
<evidence type="ECO:0008006" key="4">
    <source>
        <dbReference type="Google" id="ProtNLM"/>
    </source>
</evidence>
<dbReference type="RefSeq" id="WP_329495247.1">
    <property type="nucleotide sequence ID" value="NZ_CP108460.1"/>
</dbReference>
<dbReference type="Proteomes" id="UP001432014">
    <property type="component" value="Chromosome"/>
</dbReference>
<feature type="compositionally biased region" description="Pro residues" evidence="1">
    <location>
        <begin position="11"/>
        <end position="25"/>
    </location>
</feature>
<gene>
    <name evidence="2" type="ORF">OG469_25240</name>
</gene>
<name>A0ABZ1WCV2_9ACTN</name>
<evidence type="ECO:0000256" key="1">
    <source>
        <dbReference type="SAM" id="MobiDB-lite"/>
    </source>
</evidence>